<dbReference type="PRINTS" id="PR00759">
    <property type="entry name" value="BASICPTASE"/>
</dbReference>
<feature type="compositionally biased region" description="Low complexity" evidence="4">
    <location>
        <begin position="123"/>
        <end position="146"/>
    </location>
</feature>
<feature type="region of interest" description="Disordered" evidence="4">
    <location>
        <begin position="100"/>
        <end position="146"/>
    </location>
</feature>
<evidence type="ECO:0000259" key="6">
    <source>
        <dbReference type="PROSITE" id="PS50279"/>
    </source>
</evidence>
<dbReference type="Gene3D" id="4.10.410.10">
    <property type="entry name" value="Pancreatic trypsin inhibitor Kunitz domain"/>
    <property type="match status" value="1"/>
</dbReference>
<gene>
    <name evidence="8" type="primary">LOC101893529</name>
</gene>
<accession>A0A9J7DHP0</accession>
<dbReference type="AlphaFoldDB" id="A0A9J7DHP0"/>
<dbReference type="InterPro" id="IPR002223">
    <property type="entry name" value="Kunitz_BPTI"/>
</dbReference>
<dbReference type="PROSITE" id="PS50279">
    <property type="entry name" value="BPTI_KUNITZ_2"/>
    <property type="match status" value="1"/>
</dbReference>
<organism evidence="7 8">
    <name type="scientific">Musca domestica</name>
    <name type="common">House fly</name>
    <dbReference type="NCBI Taxonomy" id="7370"/>
    <lineage>
        <taxon>Eukaryota</taxon>
        <taxon>Metazoa</taxon>
        <taxon>Ecdysozoa</taxon>
        <taxon>Arthropoda</taxon>
        <taxon>Hexapoda</taxon>
        <taxon>Insecta</taxon>
        <taxon>Pterygota</taxon>
        <taxon>Neoptera</taxon>
        <taxon>Endopterygota</taxon>
        <taxon>Diptera</taxon>
        <taxon>Brachycera</taxon>
        <taxon>Muscomorpha</taxon>
        <taxon>Muscoidea</taxon>
        <taxon>Muscidae</taxon>
        <taxon>Musca</taxon>
    </lineage>
</organism>
<keyword evidence="3" id="KW-1015">Disulfide bond</keyword>
<feature type="compositionally biased region" description="Polar residues" evidence="4">
    <location>
        <begin position="100"/>
        <end position="120"/>
    </location>
</feature>
<dbReference type="PROSITE" id="PS00280">
    <property type="entry name" value="BPTI_KUNITZ_1"/>
    <property type="match status" value="1"/>
</dbReference>
<name>A0A9J7DHP0_MUSDO</name>
<dbReference type="InterPro" id="IPR036880">
    <property type="entry name" value="Kunitz_BPTI_sf"/>
</dbReference>
<feature type="chain" id="PRO_5039910182" evidence="5">
    <location>
        <begin position="26"/>
        <end position="146"/>
    </location>
</feature>
<evidence type="ECO:0000256" key="3">
    <source>
        <dbReference type="ARBA" id="ARBA00023157"/>
    </source>
</evidence>
<evidence type="ECO:0000313" key="8">
    <source>
        <dbReference type="RefSeq" id="XP_019892019.1"/>
    </source>
</evidence>
<protein>
    <submittedName>
        <fullName evidence="8">Kunitz-type serine protease inhibitor Hg1 isoform X1</fullName>
    </submittedName>
</protein>
<dbReference type="Pfam" id="PF00014">
    <property type="entry name" value="Kunitz_BPTI"/>
    <property type="match status" value="1"/>
</dbReference>
<dbReference type="PANTHER" id="PTHR10083:SF374">
    <property type="entry name" value="BPTI_KUNITZ INHIBITOR DOMAIN-CONTAINING PROTEIN"/>
    <property type="match status" value="1"/>
</dbReference>
<dbReference type="OrthoDB" id="4473401at2759"/>
<dbReference type="CDD" id="cd00109">
    <property type="entry name" value="Kunitz-type"/>
    <property type="match status" value="1"/>
</dbReference>
<reference evidence="8" key="1">
    <citation type="submission" date="2025-08" db="UniProtKB">
        <authorList>
            <consortium name="RefSeq"/>
        </authorList>
    </citation>
    <scope>IDENTIFICATION</scope>
    <source>
        <strain evidence="8">Aabys</strain>
        <tissue evidence="8">Whole body</tissue>
    </source>
</reference>
<sequence>MWPLKTFHFAILVAIVLVAITPAMAGTKALVNTPATSKAEQKDSKCLLPKEPGPCRMRLERYYYNAETDSCETFVFGGCRGNENSFGFKETCEAACKKSPLTSKKMNPSTLKSLTSNTPITEKPTVASATSTTTTAKTPSTTTVKK</sequence>
<feature type="signal peptide" evidence="5">
    <location>
        <begin position="1"/>
        <end position="25"/>
    </location>
</feature>
<dbReference type="InterPro" id="IPR050098">
    <property type="entry name" value="TFPI/VKTCI-like"/>
</dbReference>
<evidence type="ECO:0000256" key="2">
    <source>
        <dbReference type="ARBA" id="ARBA00022900"/>
    </source>
</evidence>
<dbReference type="SUPFAM" id="SSF57362">
    <property type="entry name" value="BPTI-like"/>
    <property type="match status" value="1"/>
</dbReference>
<keyword evidence="5" id="KW-0732">Signal</keyword>
<dbReference type="GO" id="GO:0005615">
    <property type="term" value="C:extracellular space"/>
    <property type="evidence" value="ECO:0007669"/>
    <property type="project" value="TreeGrafter"/>
</dbReference>
<keyword evidence="1 8" id="KW-0646">Protease inhibitor</keyword>
<keyword evidence="2 8" id="KW-0722">Serine protease inhibitor</keyword>
<dbReference type="InterPro" id="IPR020901">
    <property type="entry name" value="Prtase_inh_Kunz-CS"/>
</dbReference>
<evidence type="ECO:0000256" key="4">
    <source>
        <dbReference type="SAM" id="MobiDB-lite"/>
    </source>
</evidence>
<dbReference type="PANTHER" id="PTHR10083">
    <property type="entry name" value="KUNITZ-TYPE PROTEASE INHIBITOR-RELATED"/>
    <property type="match status" value="1"/>
</dbReference>
<dbReference type="GeneID" id="101893529"/>
<evidence type="ECO:0000313" key="7">
    <source>
        <dbReference type="Proteomes" id="UP001652621"/>
    </source>
</evidence>
<dbReference type="RefSeq" id="XP_019892019.1">
    <property type="nucleotide sequence ID" value="XM_020036460.2"/>
</dbReference>
<keyword evidence="7" id="KW-1185">Reference proteome</keyword>
<evidence type="ECO:0000256" key="1">
    <source>
        <dbReference type="ARBA" id="ARBA00022690"/>
    </source>
</evidence>
<dbReference type="GO" id="GO:0004867">
    <property type="term" value="F:serine-type endopeptidase inhibitor activity"/>
    <property type="evidence" value="ECO:0007669"/>
    <property type="project" value="UniProtKB-KW"/>
</dbReference>
<dbReference type="VEuPathDB" id="VectorBase:MDOMA2_001544"/>
<dbReference type="FunFam" id="4.10.410.10:FF:000017">
    <property type="entry name" value="papilin isoform X2"/>
    <property type="match status" value="1"/>
</dbReference>
<feature type="domain" description="BPTI/Kunitz inhibitor" evidence="6">
    <location>
        <begin position="46"/>
        <end position="96"/>
    </location>
</feature>
<dbReference type="SMART" id="SM00131">
    <property type="entry name" value="KU"/>
    <property type="match status" value="1"/>
</dbReference>
<dbReference type="Proteomes" id="UP001652621">
    <property type="component" value="Unplaced"/>
</dbReference>
<proteinExistence type="predicted"/>
<evidence type="ECO:0000256" key="5">
    <source>
        <dbReference type="SAM" id="SignalP"/>
    </source>
</evidence>